<dbReference type="PANTHER" id="PTHR42709">
    <property type="entry name" value="ALKALINE PHOSPHATASE LIKE PROTEIN"/>
    <property type="match status" value="1"/>
</dbReference>
<organism evidence="3 4">
    <name type="scientific">Phreatobacter oligotrophus</name>
    <dbReference type="NCBI Taxonomy" id="1122261"/>
    <lineage>
        <taxon>Bacteria</taxon>
        <taxon>Pseudomonadati</taxon>
        <taxon>Pseudomonadota</taxon>
        <taxon>Alphaproteobacteria</taxon>
        <taxon>Hyphomicrobiales</taxon>
        <taxon>Phreatobacteraceae</taxon>
        <taxon>Phreatobacter</taxon>
    </lineage>
</organism>
<dbReference type="AlphaFoldDB" id="A0A2T4Z008"/>
<dbReference type="InterPro" id="IPR051311">
    <property type="entry name" value="DedA_domain"/>
</dbReference>
<feature type="transmembrane region" description="Helical" evidence="1">
    <location>
        <begin position="140"/>
        <end position="156"/>
    </location>
</feature>
<evidence type="ECO:0000256" key="1">
    <source>
        <dbReference type="SAM" id="Phobius"/>
    </source>
</evidence>
<accession>A0A2T4Z008</accession>
<feature type="domain" description="VTT" evidence="2">
    <location>
        <begin position="31"/>
        <end position="143"/>
    </location>
</feature>
<name>A0A2T4Z008_9HYPH</name>
<dbReference type="RefSeq" id="WP_108178475.1">
    <property type="nucleotide sequence ID" value="NZ_PZZL01000007.1"/>
</dbReference>
<dbReference type="EMBL" id="PZZL01000007">
    <property type="protein sequence ID" value="PTM52822.1"/>
    <property type="molecule type" value="Genomic_DNA"/>
</dbReference>
<protein>
    <submittedName>
        <fullName evidence="3">Membrane protein YqaA with SNARE-associated domain</fullName>
    </submittedName>
</protein>
<comment type="caution">
    <text evidence="3">The sequence shown here is derived from an EMBL/GenBank/DDBJ whole genome shotgun (WGS) entry which is preliminary data.</text>
</comment>
<feature type="transmembrane region" description="Helical" evidence="1">
    <location>
        <begin position="28"/>
        <end position="51"/>
    </location>
</feature>
<proteinExistence type="predicted"/>
<dbReference type="InterPro" id="IPR032816">
    <property type="entry name" value="VTT_dom"/>
</dbReference>
<evidence type="ECO:0000313" key="4">
    <source>
        <dbReference type="Proteomes" id="UP000241808"/>
    </source>
</evidence>
<dbReference type="Pfam" id="PF09335">
    <property type="entry name" value="VTT_dom"/>
    <property type="match status" value="1"/>
</dbReference>
<dbReference type="OrthoDB" id="9814483at2"/>
<dbReference type="Proteomes" id="UP000241808">
    <property type="component" value="Unassembled WGS sequence"/>
</dbReference>
<evidence type="ECO:0000313" key="3">
    <source>
        <dbReference type="EMBL" id="PTM52822.1"/>
    </source>
</evidence>
<keyword evidence="1" id="KW-0812">Transmembrane</keyword>
<dbReference type="PANTHER" id="PTHR42709:SF4">
    <property type="entry name" value="INNER MEMBRANE PROTEIN YQAA"/>
    <property type="match status" value="1"/>
</dbReference>
<evidence type="ECO:0000259" key="2">
    <source>
        <dbReference type="Pfam" id="PF09335"/>
    </source>
</evidence>
<reference evidence="3 4" key="1">
    <citation type="submission" date="2018-04" db="EMBL/GenBank/DDBJ databases">
        <title>Genomic Encyclopedia of Archaeal and Bacterial Type Strains, Phase II (KMG-II): from individual species to whole genera.</title>
        <authorList>
            <person name="Goeker M."/>
        </authorList>
    </citation>
    <scope>NUCLEOTIDE SEQUENCE [LARGE SCALE GENOMIC DNA]</scope>
    <source>
        <strain evidence="3 4">DSM 25521</strain>
    </source>
</reference>
<sequence>MVADLASLATMALAAFTAATLLPGGSEAVFVALLAAGTASPFALFLVAAIFNTAGGMTSWWIGTQIARGADSEAGHAWMRRFRLPPESFARASGLFQRWGWATLLLCWMPVIGDPITLVAGMARYPALPTALITGLARTLRYAAIWAAAAGLIAWWS</sequence>
<gene>
    <name evidence="3" type="ORF">C8P69_107100</name>
</gene>
<keyword evidence="4" id="KW-1185">Reference proteome</keyword>
<keyword evidence="1" id="KW-0472">Membrane</keyword>
<feature type="transmembrane region" description="Helical" evidence="1">
    <location>
        <begin position="99"/>
        <end position="120"/>
    </location>
</feature>
<keyword evidence="1" id="KW-1133">Transmembrane helix</keyword>